<comment type="subcellular location">
    <subcellularLocation>
        <location evidence="2">Cell membrane</location>
        <topology evidence="2">Lipid-anchor</topology>
    </subcellularLocation>
</comment>
<dbReference type="Proteomes" id="UP000184603">
    <property type="component" value="Unassembled WGS sequence"/>
</dbReference>
<dbReference type="EMBL" id="FRFE01000012">
    <property type="protein sequence ID" value="SHO49041.1"/>
    <property type="molecule type" value="Genomic_DNA"/>
</dbReference>
<evidence type="ECO:0000256" key="1">
    <source>
        <dbReference type="ARBA" id="ARBA00007613"/>
    </source>
</evidence>
<dbReference type="Pfam" id="PF02321">
    <property type="entry name" value="OEP"/>
    <property type="match status" value="2"/>
</dbReference>
<dbReference type="GO" id="GO:0005886">
    <property type="term" value="C:plasma membrane"/>
    <property type="evidence" value="ECO:0007669"/>
    <property type="project" value="UniProtKB-SubCell"/>
</dbReference>
<evidence type="ECO:0000313" key="4">
    <source>
        <dbReference type="EMBL" id="SHO49041.1"/>
    </source>
</evidence>
<dbReference type="InterPro" id="IPR003423">
    <property type="entry name" value="OMP_efflux"/>
</dbReference>
<reference evidence="4 5" key="1">
    <citation type="submission" date="2016-12" db="EMBL/GenBank/DDBJ databases">
        <authorList>
            <person name="Song W.-J."/>
            <person name="Kurnit D.M."/>
        </authorList>
    </citation>
    <scope>NUCLEOTIDE SEQUENCE [LARGE SCALE GENOMIC DNA]</scope>
    <source>
        <strain evidence="4 5">DSM 18488</strain>
    </source>
</reference>
<keyword evidence="2" id="KW-1134">Transmembrane beta strand</keyword>
<dbReference type="NCBIfam" id="TIGR01845">
    <property type="entry name" value="outer_NodT"/>
    <property type="match status" value="1"/>
</dbReference>
<feature type="compositionally biased region" description="Basic and acidic residues" evidence="3">
    <location>
        <begin position="123"/>
        <end position="132"/>
    </location>
</feature>
<dbReference type="PANTHER" id="PTHR30203:SF33">
    <property type="entry name" value="BLR4455 PROTEIN"/>
    <property type="match status" value="1"/>
</dbReference>
<dbReference type="InterPro" id="IPR010131">
    <property type="entry name" value="MdtP/NodT-like"/>
</dbReference>
<evidence type="ECO:0000256" key="3">
    <source>
        <dbReference type="SAM" id="MobiDB-lite"/>
    </source>
</evidence>
<comment type="similarity">
    <text evidence="1 2">Belongs to the outer membrane factor (OMF) (TC 1.B.17) family.</text>
</comment>
<keyword evidence="2 4" id="KW-0449">Lipoprotein</keyword>
<evidence type="ECO:0000256" key="2">
    <source>
        <dbReference type="RuleBase" id="RU362097"/>
    </source>
</evidence>
<dbReference type="STRING" id="1121416.SAMN02745220_02643"/>
<keyword evidence="2" id="KW-0812">Transmembrane</keyword>
<dbReference type="PANTHER" id="PTHR30203">
    <property type="entry name" value="OUTER MEMBRANE CATION EFFLUX PROTEIN"/>
    <property type="match status" value="1"/>
</dbReference>
<name>A0A1M7Y8Y6_9BACT</name>
<protein>
    <submittedName>
        <fullName evidence="4">Efflux transporter, outer membrane factor (OMF) lipoprotein, NodT family</fullName>
    </submittedName>
</protein>
<keyword evidence="2" id="KW-0564">Palmitate</keyword>
<evidence type="ECO:0000313" key="5">
    <source>
        <dbReference type="Proteomes" id="UP000184603"/>
    </source>
</evidence>
<dbReference type="Gene3D" id="2.20.200.10">
    <property type="entry name" value="Outer membrane efflux proteins (OEP)"/>
    <property type="match status" value="1"/>
</dbReference>
<dbReference type="GO" id="GO:0015562">
    <property type="term" value="F:efflux transmembrane transporter activity"/>
    <property type="evidence" value="ECO:0007669"/>
    <property type="project" value="InterPro"/>
</dbReference>
<feature type="region of interest" description="Disordered" evidence="3">
    <location>
        <begin position="114"/>
        <end position="137"/>
    </location>
</feature>
<keyword evidence="2" id="KW-0472">Membrane</keyword>
<gene>
    <name evidence="4" type="ORF">SAMN02745220_02643</name>
</gene>
<dbReference type="OrthoDB" id="9770517at2"/>
<organism evidence="4 5">
    <name type="scientific">Desulfopila aestuarii DSM 18488</name>
    <dbReference type="NCBI Taxonomy" id="1121416"/>
    <lineage>
        <taxon>Bacteria</taxon>
        <taxon>Pseudomonadati</taxon>
        <taxon>Thermodesulfobacteriota</taxon>
        <taxon>Desulfobulbia</taxon>
        <taxon>Desulfobulbales</taxon>
        <taxon>Desulfocapsaceae</taxon>
        <taxon>Desulfopila</taxon>
    </lineage>
</organism>
<dbReference type="RefSeq" id="WP_084553972.1">
    <property type="nucleotide sequence ID" value="NZ_FRFE01000012.1"/>
</dbReference>
<proteinExistence type="inferred from homology"/>
<dbReference type="Gene3D" id="1.20.1600.10">
    <property type="entry name" value="Outer membrane efflux proteins (OEP)"/>
    <property type="match status" value="1"/>
</dbReference>
<keyword evidence="5" id="KW-1185">Reference proteome</keyword>
<dbReference type="AlphaFoldDB" id="A0A1M7Y8Y6"/>
<accession>A0A1M7Y8Y6</accession>
<dbReference type="SUPFAM" id="SSF56954">
    <property type="entry name" value="Outer membrane efflux proteins (OEP)"/>
    <property type="match status" value="1"/>
</dbReference>
<sequence length="481" mass="52569">MKRPASSLPAAPAHKCAHRSFGRRLLLLLFAGLLFGCAPKTGLLPQSPEVELPAQFSQQGELRISDEWWQDLPDPDLKQLIEQALQSNLDLKIAQERLLQAEAISRQAGAQLSPTLDAQAKGTETRTRRDDSSSSTSNFSLGLAAGYEVDLWGRLQAKEDATLFEVSTAKEDLQTAALSLAAQIATTWYQLAESYSQMELLKKQQEVNTLGLELIRLRFNAGQIGIADVLQQQQLIESKSGEMARERSNAAQLTHQLAILSGVSPGLLTLPEQPELIALPPLPATGVPLDLLNNRPDIRGAFFNVLAADRRVAAAIADKYPRLSISADLTTTGTASQLFDNWLASIAGNLLGPIVDGGSRQAEVDRTTAVTRERLLAYNRTILEAIGEVEDALVAEKEQKKLISSLEVQLELATQTIYNIRDRYKLGAVEYQRVLGAQLSQQSLQRNVLTARQQLISNRISLYRALGGHVPPTSIAISDKS</sequence>